<organism evidence="1 2">
    <name type="scientific">Sporosarcina quadrami</name>
    <dbReference type="NCBI Taxonomy" id="2762234"/>
    <lineage>
        <taxon>Bacteria</taxon>
        <taxon>Bacillati</taxon>
        <taxon>Bacillota</taxon>
        <taxon>Bacilli</taxon>
        <taxon>Bacillales</taxon>
        <taxon>Caryophanaceae</taxon>
        <taxon>Sporosarcina</taxon>
    </lineage>
</organism>
<comment type="caution">
    <text evidence="1">The sequence shown here is derived from an EMBL/GenBank/DDBJ whole genome shotgun (WGS) entry which is preliminary data.</text>
</comment>
<proteinExistence type="predicted"/>
<sequence length="541" mass="61109">MIRLIWQSWWRRKERFLLLLFGALIISAGLSYLVGLSETSKGTIVDELQKRWSASYHIVVRPEGSRSITESDNLLDPNYLSGLDGGISLAQYEQIKAIDNIEVAAPIAMIGYGTYNLYLDNYELEDEGIYRLIEEEVINDGITEKRNETHSYFTYGNDAIVHQKFIENEGDYFLGPIFENIVVVRSILFAGIDPEQEAKLIGLDKAIIANDHNRYFAKGDIVEERPLTENQSGKDLSDVFSFPVIFSDTSYTDLQTNYTIEKLDLPFDKSEASITLERAEENGGRNYLDKQPGTVIRKYTYDDQEVLEELGNSMSGYDMVTGDPVYENRLKFDYITLDNHPSQFQYKQVDSPFKERWPYAYKIEVQENEGMQGAYEGFRKMNSFIEDGLAPLIAPYWIGFYDPTNLDISKDPLNELPMETYRPASAELVLDGDRNPVNPPETLKPEVSPDNFLANPPGMLTTIEAAEMIRGDQPISAIRVKVAGVSELTGESQEMLDLIAREIEEKTGLNTDITLGSSPQPALTNIPAINNQPEYGCNKCG</sequence>
<evidence type="ECO:0000313" key="2">
    <source>
        <dbReference type="Proteomes" id="UP000626786"/>
    </source>
</evidence>
<protein>
    <recommendedName>
        <fullName evidence="3">ABC transporter permease</fullName>
    </recommendedName>
</protein>
<dbReference type="EMBL" id="JACSQN010000019">
    <property type="protein sequence ID" value="MBD7986005.1"/>
    <property type="molecule type" value="Genomic_DNA"/>
</dbReference>
<evidence type="ECO:0000313" key="1">
    <source>
        <dbReference type="EMBL" id="MBD7986005.1"/>
    </source>
</evidence>
<gene>
    <name evidence="1" type="ORF">H9649_15645</name>
</gene>
<dbReference type="RefSeq" id="WP_191695831.1">
    <property type="nucleotide sequence ID" value="NZ_JACSQN010000019.1"/>
</dbReference>
<name>A0ABR8UDA9_9BACL</name>
<reference evidence="1 2" key="1">
    <citation type="submission" date="2020-08" db="EMBL/GenBank/DDBJ databases">
        <title>A Genomic Blueprint of the Chicken Gut Microbiome.</title>
        <authorList>
            <person name="Gilroy R."/>
            <person name="Ravi A."/>
            <person name="Getino M."/>
            <person name="Pursley I."/>
            <person name="Horton D.L."/>
            <person name="Alikhan N.-F."/>
            <person name="Baker D."/>
            <person name="Gharbi K."/>
            <person name="Hall N."/>
            <person name="Watson M."/>
            <person name="Adriaenssens E.M."/>
            <person name="Foster-Nyarko E."/>
            <person name="Jarju S."/>
            <person name="Secka A."/>
            <person name="Antonio M."/>
            <person name="Oren A."/>
            <person name="Chaudhuri R."/>
            <person name="La Ragione R.M."/>
            <person name="Hildebrand F."/>
            <person name="Pallen M.J."/>
        </authorList>
    </citation>
    <scope>NUCLEOTIDE SEQUENCE [LARGE SCALE GENOMIC DNA]</scope>
    <source>
        <strain evidence="1 2">Sa2YVA2</strain>
    </source>
</reference>
<accession>A0ABR8UDA9</accession>
<keyword evidence="2" id="KW-1185">Reference proteome</keyword>
<dbReference type="Proteomes" id="UP000626786">
    <property type="component" value="Unassembled WGS sequence"/>
</dbReference>
<evidence type="ECO:0008006" key="3">
    <source>
        <dbReference type="Google" id="ProtNLM"/>
    </source>
</evidence>